<evidence type="ECO:0000256" key="6">
    <source>
        <dbReference type="ARBA" id="ARBA00023125"/>
    </source>
</evidence>
<evidence type="ECO:0000256" key="5">
    <source>
        <dbReference type="ARBA" id="ARBA00023015"/>
    </source>
</evidence>
<organism evidence="18 19">
    <name type="scientific">Tetraodon nigroviridis</name>
    <name type="common">Spotted green pufferfish</name>
    <name type="synonym">Chelonodon nigroviridis</name>
    <dbReference type="NCBI Taxonomy" id="99883"/>
    <lineage>
        <taxon>Eukaryota</taxon>
        <taxon>Metazoa</taxon>
        <taxon>Chordata</taxon>
        <taxon>Craniata</taxon>
        <taxon>Vertebrata</taxon>
        <taxon>Euteleostomi</taxon>
        <taxon>Actinopterygii</taxon>
        <taxon>Neopterygii</taxon>
        <taxon>Teleostei</taxon>
        <taxon>Neoteleostei</taxon>
        <taxon>Acanthomorphata</taxon>
        <taxon>Eupercaria</taxon>
        <taxon>Tetraodontiformes</taxon>
        <taxon>Tetradontoidea</taxon>
        <taxon>Tetraodontidae</taxon>
        <taxon>Tetraodon</taxon>
    </lineage>
</organism>
<evidence type="ECO:0000313" key="18">
    <source>
        <dbReference type="Ensembl" id="ENSTNIP00000019497.1"/>
    </source>
</evidence>
<dbReference type="PANTHER" id="PTHR46808">
    <property type="entry name" value="H2.0-LIKE HOMEOBOX PROTEIN"/>
    <property type="match status" value="1"/>
</dbReference>
<comment type="similarity">
    <text evidence="10">Belongs to the H2.0 homeobox family.</text>
</comment>
<evidence type="ECO:0000256" key="14">
    <source>
        <dbReference type="PROSITE-ProRule" id="PRU00108"/>
    </source>
</evidence>
<comment type="function">
    <text evidence="1">Sequence-specific transcription factor which is part of a developmental regulatory system that provides cells with specific positional identities on the anterior-posterior axis.</text>
</comment>
<dbReference type="Proteomes" id="UP000007303">
    <property type="component" value="Unassembled WGS sequence"/>
</dbReference>
<dbReference type="FunFam" id="1.10.10.60:FF:000249">
    <property type="entry name" value="H2.0-like homeobox protein"/>
    <property type="match status" value="1"/>
</dbReference>
<dbReference type="PRINTS" id="PR00024">
    <property type="entry name" value="HOMEOBOX"/>
</dbReference>
<dbReference type="InterPro" id="IPR052497">
    <property type="entry name" value="H2.0_Homeobox_TF"/>
</dbReference>
<dbReference type="Ensembl" id="ENSTNIT00000019727.1">
    <property type="protein sequence ID" value="ENSTNIP00000019497.1"/>
    <property type="gene ID" value="ENSTNIG00000016400.1"/>
</dbReference>
<dbReference type="GeneTree" id="ENSGT00950000183093"/>
<dbReference type="AlphaFoldDB" id="H3DG53"/>
<feature type="compositionally biased region" description="Polar residues" evidence="16">
    <location>
        <begin position="341"/>
        <end position="359"/>
    </location>
</feature>
<feature type="region of interest" description="Disordered" evidence="16">
    <location>
        <begin position="61"/>
        <end position="85"/>
    </location>
</feature>
<reference evidence="18" key="3">
    <citation type="submission" date="2025-09" db="UniProtKB">
        <authorList>
            <consortium name="Ensembl"/>
        </authorList>
    </citation>
    <scope>IDENTIFICATION</scope>
</reference>
<feature type="compositionally biased region" description="Acidic residues" evidence="16">
    <location>
        <begin position="322"/>
        <end position="332"/>
    </location>
</feature>
<keyword evidence="6 14" id="KW-0238">DNA-binding</keyword>
<dbReference type="SMART" id="SM00389">
    <property type="entry name" value="HOX"/>
    <property type="match status" value="1"/>
</dbReference>
<keyword evidence="19" id="KW-1185">Reference proteome</keyword>
<evidence type="ECO:0000256" key="12">
    <source>
        <dbReference type="ARBA" id="ARBA00070859"/>
    </source>
</evidence>
<dbReference type="OMA" id="GQHQYQD"/>
<dbReference type="Gene3D" id="1.10.10.60">
    <property type="entry name" value="Homeodomain-like"/>
    <property type="match status" value="1"/>
</dbReference>
<dbReference type="STRING" id="99883.ENSTNIP00000019497"/>
<dbReference type="HOGENOM" id="CLU_043671_1_0_1"/>
<dbReference type="GO" id="GO:0000981">
    <property type="term" value="F:DNA-binding transcription factor activity, RNA polymerase II-specific"/>
    <property type="evidence" value="ECO:0007669"/>
    <property type="project" value="InterPro"/>
</dbReference>
<feature type="DNA-binding region" description="Homeobox" evidence="14">
    <location>
        <begin position="221"/>
        <end position="280"/>
    </location>
</feature>
<proteinExistence type="inferred from homology"/>
<evidence type="ECO:0000313" key="19">
    <source>
        <dbReference type="Proteomes" id="UP000007303"/>
    </source>
</evidence>
<feature type="compositionally biased region" description="Basic and acidic residues" evidence="16">
    <location>
        <begin position="301"/>
        <end position="321"/>
    </location>
</feature>
<evidence type="ECO:0000256" key="9">
    <source>
        <dbReference type="ARBA" id="ARBA00023242"/>
    </source>
</evidence>
<feature type="domain" description="Homeobox" evidence="17">
    <location>
        <begin position="219"/>
        <end position="279"/>
    </location>
</feature>
<keyword evidence="3" id="KW-0217">Developmental protein</keyword>
<keyword evidence="5" id="KW-0805">Transcription regulation</keyword>
<evidence type="ECO:0000256" key="1">
    <source>
        <dbReference type="ARBA" id="ARBA00003263"/>
    </source>
</evidence>
<evidence type="ECO:0000256" key="13">
    <source>
        <dbReference type="ARBA" id="ARBA00081876"/>
    </source>
</evidence>
<dbReference type="CDD" id="cd00086">
    <property type="entry name" value="homeodomain"/>
    <property type="match status" value="1"/>
</dbReference>
<evidence type="ECO:0000256" key="11">
    <source>
        <dbReference type="ARBA" id="ARBA00056583"/>
    </source>
</evidence>
<comment type="subcellular location">
    <subcellularLocation>
        <location evidence="2 14 15">Nucleus</location>
    </subcellularLocation>
</comment>
<dbReference type="GO" id="GO:0005634">
    <property type="term" value="C:nucleus"/>
    <property type="evidence" value="ECO:0007669"/>
    <property type="project" value="UniProtKB-SubCell"/>
</dbReference>
<evidence type="ECO:0000259" key="17">
    <source>
        <dbReference type="PROSITE" id="PS50071"/>
    </source>
</evidence>
<feature type="compositionally biased region" description="Basic and acidic residues" evidence="16">
    <location>
        <begin position="279"/>
        <end position="293"/>
    </location>
</feature>
<keyword evidence="7 14" id="KW-0371">Homeobox</keyword>
<reference evidence="18" key="2">
    <citation type="submission" date="2025-08" db="UniProtKB">
        <authorList>
            <consortium name="Ensembl"/>
        </authorList>
    </citation>
    <scope>IDENTIFICATION</scope>
</reference>
<dbReference type="InParanoid" id="H3DG53"/>
<evidence type="ECO:0000256" key="15">
    <source>
        <dbReference type="RuleBase" id="RU000682"/>
    </source>
</evidence>
<dbReference type="GO" id="GO:0030154">
    <property type="term" value="P:cell differentiation"/>
    <property type="evidence" value="ECO:0007669"/>
    <property type="project" value="UniProtKB-KW"/>
</dbReference>
<feature type="region of interest" description="Disordered" evidence="16">
    <location>
        <begin position="278"/>
        <end position="359"/>
    </location>
</feature>
<dbReference type="InterPro" id="IPR001356">
    <property type="entry name" value="HD"/>
</dbReference>
<keyword evidence="8" id="KW-0804">Transcription</keyword>
<dbReference type="InterPro" id="IPR000047">
    <property type="entry name" value="HTH_motif"/>
</dbReference>
<dbReference type="PRINTS" id="PR00031">
    <property type="entry name" value="HTHREPRESSR"/>
</dbReference>
<dbReference type="PROSITE" id="PS50071">
    <property type="entry name" value="HOMEOBOX_2"/>
    <property type="match status" value="1"/>
</dbReference>
<evidence type="ECO:0000256" key="8">
    <source>
        <dbReference type="ARBA" id="ARBA00023163"/>
    </source>
</evidence>
<sequence>MYTAGLSPFYASNFSLWSAYCAGGFAVDTMKKPSFCIADILQAGDLENIPGSSALMVHMGHARSQQGHSGGSPLRPSPVAAEPSVYGPRMSPGSPYHRHGLQLTTVPRTPYNSQQVPPPTSKDLKFGIDRILSTDFDPKGREKSSLRDLTSIVSSNRQSGMHIPVQPPASQYFSSIDSGMNDAASMMSARQSGQHQFQDTFPGPYAVLTKDTMPQTYKRKRSWSRAVFSNLQRKGLEKRFEIQKYVTKPDRKQLAAMLGLTDAQVKVWFQNRRMKWRHSKEAQAQKDKEKEQPDTCASESGCREAKEPLESECESDGRSECESDEATQEDTSDGQVDVSDLNKTSVIMTGSAPGSAQTA</sequence>
<accession>H3DG53</accession>
<dbReference type="GO" id="GO:0043565">
    <property type="term" value="F:sequence-specific DNA binding"/>
    <property type="evidence" value="ECO:0007669"/>
    <property type="project" value="TreeGrafter"/>
</dbReference>
<dbReference type="InterPro" id="IPR009057">
    <property type="entry name" value="Homeodomain-like_sf"/>
</dbReference>
<reference evidence="19" key="1">
    <citation type="journal article" date="2004" name="Nature">
        <title>Genome duplication in the teleost fish Tetraodon nigroviridis reveals the early vertebrate proto-karyotype.</title>
        <authorList>
            <person name="Jaillon O."/>
            <person name="Aury J.-M."/>
            <person name="Brunet F."/>
            <person name="Petit J.-L."/>
            <person name="Stange-Thomann N."/>
            <person name="Mauceli E."/>
            <person name="Bouneau L."/>
            <person name="Fischer C."/>
            <person name="Ozouf-Costaz C."/>
            <person name="Bernot A."/>
            <person name="Nicaud S."/>
            <person name="Jaffe D."/>
            <person name="Fisher S."/>
            <person name="Lutfalla G."/>
            <person name="Dossat C."/>
            <person name="Segurens B."/>
            <person name="Dasilva C."/>
            <person name="Salanoubat M."/>
            <person name="Levy M."/>
            <person name="Boudet N."/>
            <person name="Castellano S."/>
            <person name="Anthouard V."/>
            <person name="Jubin C."/>
            <person name="Castelli V."/>
            <person name="Katinka M."/>
            <person name="Vacherie B."/>
            <person name="Biemont C."/>
            <person name="Skalli Z."/>
            <person name="Cattolico L."/>
            <person name="Poulain J."/>
            <person name="De Berardinis V."/>
            <person name="Cruaud C."/>
            <person name="Duprat S."/>
            <person name="Brottier P."/>
            <person name="Coutanceau J.-P."/>
            <person name="Gouzy J."/>
            <person name="Parra G."/>
            <person name="Lardier G."/>
            <person name="Chapple C."/>
            <person name="McKernan K.J."/>
            <person name="McEwan P."/>
            <person name="Bosak S."/>
            <person name="Kellis M."/>
            <person name="Volff J.-N."/>
            <person name="Guigo R."/>
            <person name="Zody M.C."/>
            <person name="Mesirov J."/>
            <person name="Lindblad-Toh K."/>
            <person name="Birren B."/>
            <person name="Nusbaum C."/>
            <person name="Kahn D."/>
            <person name="Robinson-Rechavi M."/>
            <person name="Laudet V."/>
            <person name="Schachter V."/>
            <person name="Quetier F."/>
            <person name="Saurin W."/>
            <person name="Scarpelli C."/>
            <person name="Wincker P."/>
            <person name="Lander E.S."/>
            <person name="Weissenbach J."/>
            <person name="Roest Crollius H."/>
        </authorList>
    </citation>
    <scope>NUCLEOTIDE SEQUENCE [LARGE SCALE GENOMIC DNA]</scope>
</reference>
<evidence type="ECO:0000256" key="3">
    <source>
        <dbReference type="ARBA" id="ARBA00022473"/>
    </source>
</evidence>
<dbReference type="PANTHER" id="PTHR46808:SF1">
    <property type="entry name" value="H2.0-LIKE HOMEOBOX PROTEIN"/>
    <property type="match status" value="1"/>
</dbReference>
<evidence type="ECO:0000256" key="7">
    <source>
        <dbReference type="ARBA" id="ARBA00023155"/>
    </source>
</evidence>
<dbReference type="Pfam" id="PF00046">
    <property type="entry name" value="Homeodomain"/>
    <property type="match status" value="1"/>
</dbReference>
<protein>
    <recommendedName>
        <fullName evidence="12">H2.0-like homeobox protein</fullName>
    </recommendedName>
    <alternativeName>
        <fullName evidence="13">Homeobox protein HLX1</fullName>
    </alternativeName>
</protein>
<evidence type="ECO:0000256" key="16">
    <source>
        <dbReference type="SAM" id="MobiDB-lite"/>
    </source>
</evidence>
<keyword evidence="4" id="KW-0221">Differentiation</keyword>
<comment type="function">
    <text evidence="11">Transcription factor required for TBX21/T-bet-dependent maturation of Th1 cells as well as maintenance of Th1-specific gene expression. Involved in embryogenesis and hematopoiesis.</text>
</comment>
<keyword evidence="9 14" id="KW-0539">Nucleus</keyword>
<dbReference type="SUPFAM" id="SSF46689">
    <property type="entry name" value="Homeodomain-like"/>
    <property type="match status" value="1"/>
</dbReference>
<name>H3DG53_TETNG</name>
<dbReference type="InterPro" id="IPR020479">
    <property type="entry name" value="HD_metazoa"/>
</dbReference>
<dbReference type="PROSITE" id="PS00027">
    <property type="entry name" value="HOMEOBOX_1"/>
    <property type="match status" value="1"/>
</dbReference>
<evidence type="ECO:0000256" key="10">
    <source>
        <dbReference type="ARBA" id="ARBA00038504"/>
    </source>
</evidence>
<evidence type="ECO:0000256" key="2">
    <source>
        <dbReference type="ARBA" id="ARBA00004123"/>
    </source>
</evidence>
<evidence type="ECO:0000256" key="4">
    <source>
        <dbReference type="ARBA" id="ARBA00022782"/>
    </source>
</evidence>
<dbReference type="InterPro" id="IPR017970">
    <property type="entry name" value="Homeobox_CS"/>
</dbReference>